<reference evidence="2" key="2">
    <citation type="submission" date="2018-05" db="EMBL/GenBank/DDBJ databases">
        <title>OpunRS2 (Oryza punctata Reference Sequence Version 2).</title>
        <authorList>
            <person name="Zhang J."/>
            <person name="Kudrna D."/>
            <person name="Lee S."/>
            <person name="Talag J."/>
            <person name="Welchert J."/>
            <person name="Wing R.A."/>
        </authorList>
    </citation>
    <scope>NUCLEOTIDE SEQUENCE [LARGE SCALE GENOMIC DNA]</scope>
</reference>
<dbReference type="Gramene" id="OPUNC07G05720.1">
    <property type="protein sequence ID" value="OPUNC07G05720.1"/>
    <property type="gene ID" value="OPUNC07G05720"/>
</dbReference>
<dbReference type="EnsemblPlants" id="OPUNC07G05720.1">
    <property type="protein sequence ID" value="OPUNC07G05720.1"/>
    <property type="gene ID" value="OPUNC07G05720"/>
</dbReference>
<reference evidence="2" key="1">
    <citation type="submission" date="2015-04" db="UniProtKB">
        <authorList>
            <consortium name="EnsemblPlants"/>
        </authorList>
    </citation>
    <scope>IDENTIFICATION</scope>
</reference>
<keyword evidence="3" id="KW-1185">Reference proteome</keyword>
<evidence type="ECO:0000313" key="2">
    <source>
        <dbReference type="EnsemblPlants" id="OPUNC07G05720.1"/>
    </source>
</evidence>
<dbReference type="AlphaFoldDB" id="A0A0E0LI34"/>
<dbReference type="Proteomes" id="UP000026962">
    <property type="component" value="Chromosome 7"/>
</dbReference>
<evidence type="ECO:0000256" key="1">
    <source>
        <dbReference type="SAM" id="MobiDB-lite"/>
    </source>
</evidence>
<protein>
    <submittedName>
        <fullName evidence="2">Uncharacterized protein</fullName>
    </submittedName>
</protein>
<dbReference type="HOGENOM" id="CLU_2125124_0_0_1"/>
<organism evidence="2">
    <name type="scientific">Oryza punctata</name>
    <name type="common">Red rice</name>
    <dbReference type="NCBI Taxonomy" id="4537"/>
    <lineage>
        <taxon>Eukaryota</taxon>
        <taxon>Viridiplantae</taxon>
        <taxon>Streptophyta</taxon>
        <taxon>Embryophyta</taxon>
        <taxon>Tracheophyta</taxon>
        <taxon>Spermatophyta</taxon>
        <taxon>Magnoliopsida</taxon>
        <taxon>Liliopsida</taxon>
        <taxon>Poales</taxon>
        <taxon>Poaceae</taxon>
        <taxon>BOP clade</taxon>
        <taxon>Oryzoideae</taxon>
        <taxon>Oryzeae</taxon>
        <taxon>Oryzinae</taxon>
        <taxon>Oryza</taxon>
    </lineage>
</organism>
<feature type="compositionally biased region" description="Polar residues" evidence="1">
    <location>
        <begin position="50"/>
        <end position="61"/>
    </location>
</feature>
<name>A0A0E0LI34_ORYPU</name>
<evidence type="ECO:0000313" key="3">
    <source>
        <dbReference type="Proteomes" id="UP000026962"/>
    </source>
</evidence>
<feature type="region of interest" description="Disordered" evidence="1">
    <location>
        <begin position="36"/>
        <end position="61"/>
    </location>
</feature>
<sequence>MPESTAFATMHRRRSHLVGLFQLWKSIRGAVVAVSSSTSGEARGRRTGATAGNASTKAPTTSRMAHLSLENPLELLHEMTEVAGKGGFGIERNGTSHLTLHVSCVIVVKTKSLN</sequence>
<accession>A0A0E0LI34</accession>
<proteinExistence type="predicted"/>